<dbReference type="KEGG" id="scia:HUG15_05225"/>
<dbReference type="Proteomes" id="UP000595823">
    <property type="component" value="Chromosome"/>
</dbReference>
<dbReference type="EMBL" id="CP054705">
    <property type="protein sequence ID" value="QQK75123.1"/>
    <property type="molecule type" value="Genomic_DNA"/>
</dbReference>
<accession>A0A7T7CAR5</accession>
<sequence>MAESSSDRLQNKVSQMERLAELAKQHRPIMGIGGDKLAYMQTMSAYNRLAESIEKEREEDE</sequence>
<keyword evidence="3" id="KW-1185">Reference proteome</keyword>
<evidence type="ECO:0000313" key="1">
    <source>
        <dbReference type="EMBL" id="QQK75061.1"/>
    </source>
</evidence>
<evidence type="ECO:0000313" key="3">
    <source>
        <dbReference type="Proteomes" id="UP000595823"/>
    </source>
</evidence>
<reference evidence="2 3" key="1">
    <citation type="submission" date="2020-06" db="EMBL/GenBank/DDBJ databases">
        <title>Genomic analysis of Salicibibacter sp. NKC5-3.</title>
        <authorList>
            <person name="Oh Y.J."/>
        </authorList>
    </citation>
    <scope>NUCLEOTIDE SEQUENCE [LARGE SCALE GENOMIC DNA]</scope>
    <source>
        <strain evidence="2 3">NKC5-3</strain>
    </source>
</reference>
<dbReference type="AlphaFoldDB" id="A0A7T7CAR5"/>
<protein>
    <submittedName>
        <fullName evidence="2">Uncharacterized protein</fullName>
    </submittedName>
</protein>
<dbReference type="KEGG" id="scia:HUG15_05560"/>
<organism evidence="2 3">
    <name type="scientific">Salicibibacter cibarius</name>
    <dbReference type="NCBI Taxonomy" id="2743000"/>
    <lineage>
        <taxon>Bacteria</taxon>
        <taxon>Bacillati</taxon>
        <taxon>Bacillota</taxon>
        <taxon>Bacilli</taxon>
        <taxon>Bacillales</taxon>
        <taxon>Bacillaceae</taxon>
        <taxon>Salicibibacter</taxon>
    </lineage>
</organism>
<name>A0A7T7CAR5_9BACI</name>
<dbReference type="EMBL" id="CP054705">
    <property type="protein sequence ID" value="QQK75061.1"/>
    <property type="molecule type" value="Genomic_DNA"/>
</dbReference>
<evidence type="ECO:0000313" key="2">
    <source>
        <dbReference type="EMBL" id="QQK75123.1"/>
    </source>
</evidence>
<proteinExistence type="predicted"/>
<gene>
    <name evidence="1" type="ORF">HUG15_05225</name>
    <name evidence="2" type="ORF">HUG15_05560</name>
</gene>